<accession>U2Q723</accession>
<dbReference type="InterPro" id="IPR054566">
    <property type="entry name" value="ManC/GMP-like_b-helix"/>
</dbReference>
<comment type="caution">
    <text evidence="4">The sequence shown here is derived from an EMBL/GenBank/DDBJ whole genome shotgun (WGS) entry which is preliminary data.</text>
</comment>
<dbReference type="InterPro" id="IPR051161">
    <property type="entry name" value="Mannose-6P_isomerase_type2"/>
</dbReference>
<dbReference type="EMBL" id="ACVN02000262">
    <property type="protein sequence ID" value="ERK52171.1"/>
    <property type="molecule type" value="Genomic_DNA"/>
</dbReference>
<dbReference type="SUPFAM" id="SSF53448">
    <property type="entry name" value="Nucleotide-diphospho-sugar transferases"/>
    <property type="match status" value="1"/>
</dbReference>
<evidence type="ECO:0000313" key="4">
    <source>
        <dbReference type="EMBL" id="ERK52171.1"/>
    </source>
</evidence>
<dbReference type="Pfam" id="PF00483">
    <property type="entry name" value="NTP_transferase"/>
    <property type="match status" value="1"/>
</dbReference>
<proteinExistence type="predicted"/>
<organism evidence="4 5">
    <name type="scientific">Propionibacterium acidifaciens F0233</name>
    <dbReference type="NCBI Taxonomy" id="553198"/>
    <lineage>
        <taxon>Bacteria</taxon>
        <taxon>Bacillati</taxon>
        <taxon>Actinomycetota</taxon>
        <taxon>Actinomycetes</taxon>
        <taxon>Propionibacteriales</taxon>
        <taxon>Propionibacteriaceae</taxon>
        <taxon>Propionibacterium</taxon>
    </lineage>
</organism>
<protein>
    <submittedName>
        <fullName evidence="4">MobA-like NTP transferase domain protein</fullName>
    </submittedName>
</protein>
<feature type="region of interest" description="Disordered" evidence="1">
    <location>
        <begin position="27"/>
        <end position="100"/>
    </location>
</feature>
<dbReference type="Pfam" id="PF22640">
    <property type="entry name" value="ManC_GMP_beta-helix"/>
    <property type="match status" value="1"/>
</dbReference>
<sequence>AERPDGGAAAPGRPARGVGCRRRWRCWWPGRPAGRRPPRRPSPGGRASPGPPVGSVRPCCQPWHPRYWHGRPGPGSARPSRRAEARGRRAGPTTPRALRDSSQGLLRGVLHVAARPRRGAAWLPPLGRPRSYGVRVRYAVIMAGGSGTRLWPLSRRGEPKQLLRMIDGRSLLQLAFDRVRAVVAPGNILVCAGAAYADEVASQLPALRPENLLGEPVGRDSLNAVIWPAAVLVRRDPEAVVAVVTADQIIEPVETFADRLTTAFEVAEADDRALVTFGIVPTGPHTGYGYLHRGRAVEGLTDVARIVEFKEKPDAGLAARYVDSGEYWWNAGMFVWRAATLLGQVRVLLPESHERITELAAHPERLAEIYPGLLKTSVDFAVMEPVSRGRTDAHVIGVALAARWADVGSFADLHAELDKDDDGNVRQGAVVASGTTGCLLVNADPERSVLAVTGLHDMAVVRTATATLVCPLSDSQRVKALVGEVKERYGAELA</sequence>
<dbReference type="GO" id="GO:0004475">
    <property type="term" value="F:mannose-1-phosphate guanylyltransferase (GTP) activity"/>
    <property type="evidence" value="ECO:0007669"/>
    <property type="project" value="InterPro"/>
</dbReference>
<feature type="domain" description="MannoseP isomerase/GMP-like beta-helix" evidence="3">
    <location>
        <begin position="430"/>
        <end position="484"/>
    </location>
</feature>
<dbReference type="Proteomes" id="UP000017052">
    <property type="component" value="Unassembled WGS sequence"/>
</dbReference>
<feature type="non-terminal residue" evidence="4">
    <location>
        <position position="1"/>
    </location>
</feature>
<keyword evidence="5" id="KW-1185">Reference proteome</keyword>
<reference evidence="4" key="1">
    <citation type="submission" date="2013-08" db="EMBL/GenBank/DDBJ databases">
        <authorList>
            <person name="Durkin A.S."/>
            <person name="Haft D.R."/>
            <person name="McCorrison J."/>
            <person name="Torralba M."/>
            <person name="Gillis M."/>
            <person name="Haft D.H."/>
            <person name="Methe B."/>
            <person name="Sutton G."/>
            <person name="Nelson K.E."/>
        </authorList>
    </citation>
    <scope>NUCLEOTIDE SEQUENCE [LARGE SCALE GENOMIC DNA]</scope>
    <source>
        <strain evidence="4">F0233</strain>
    </source>
</reference>
<feature type="domain" description="Nucleotidyl transferase" evidence="2">
    <location>
        <begin position="139"/>
        <end position="418"/>
    </location>
</feature>
<dbReference type="PANTHER" id="PTHR46390:SF1">
    <property type="entry name" value="MANNOSE-1-PHOSPHATE GUANYLYLTRANSFERASE"/>
    <property type="match status" value="1"/>
</dbReference>
<evidence type="ECO:0000259" key="2">
    <source>
        <dbReference type="Pfam" id="PF00483"/>
    </source>
</evidence>
<evidence type="ECO:0000259" key="3">
    <source>
        <dbReference type="Pfam" id="PF22640"/>
    </source>
</evidence>
<name>U2Q723_9ACTN</name>
<dbReference type="Gene3D" id="3.90.550.10">
    <property type="entry name" value="Spore Coat Polysaccharide Biosynthesis Protein SpsA, Chain A"/>
    <property type="match status" value="1"/>
</dbReference>
<dbReference type="PANTHER" id="PTHR46390">
    <property type="entry name" value="MANNOSE-1-PHOSPHATE GUANYLYLTRANSFERASE"/>
    <property type="match status" value="1"/>
</dbReference>
<dbReference type="InterPro" id="IPR029044">
    <property type="entry name" value="Nucleotide-diphossugar_trans"/>
</dbReference>
<dbReference type="InterPro" id="IPR049577">
    <property type="entry name" value="GMPP_N"/>
</dbReference>
<dbReference type="InterPro" id="IPR005835">
    <property type="entry name" value="NTP_transferase_dom"/>
</dbReference>
<gene>
    <name evidence="4" type="ORF">HMPREF0682_0117</name>
</gene>
<evidence type="ECO:0000313" key="5">
    <source>
        <dbReference type="Proteomes" id="UP000017052"/>
    </source>
</evidence>
<dbReference type="AlphaFoldDB" id="U2Q723"/>
<dbReference type="SUPFAM" id="SSF159283">
    <property type="entry name" value="Guanosine diphospho-D-mannose pyrophosphorylase/mannose-6-phosphate isomerase linker domain"/>
    <property type="match status" value="1"/>
</dbReference>
<feature type="compositionally biased region" description="Low complexity" evidence="1">
    <location>
        <begin position="42"/>
        <end position="56"/>
    </location>
</feature>
<evidence type="ECO:0000256" key="1">
    <source>
        <dbReference type="SAM" id="MobiDB-lite"/>
    </source>
</evidence>
<dbReference type="CDD" id="cd02509">
    <property type="entry name" value="GDP-M1P_Guanylyltransferase"/>
    <property type="match status" value="1"/>
</dbReference>
<dbReference type="GO" id="GO:0009298">
    <property type="term" value="P:GDP-mannose biosynthetic process"/>
    <property type="evidence" value="ECO:0007669"/>
    <property type="project" value="TreeGrafter"/>
</dbReference>